<sequence>MEEQGTSVAPQQGAMSFMGHLEELRIRLLRFVAVLAICVLATYTYRKEILDLIRKPVDGPLKKYTAIAEQQARPTQGKLSILSSYNCSCQPVTPIISQPSPVEEAEGIKQVDKQKQAKVVQSSTEEGQKQGKDWLTKIGDTASDFVVFFQVMMGKDPTPIKGSAIDQSMGSTSQEPQISAGLPESMQLACTCSVKPELLQPQSRGANMVYIGLPELFFAQMKVAIFAGFFLAFPYLLIELWGFVGPALYQSEKKVFWIFSIFSVLFFIGGALFGYFVVFPYGFDFFLSLSQPGEIMPSLSIGEYLNFSLKLLMAFGSIFEMPLVVFILARMGILTPELMIKHARIAVLVVFITSAVLTPPDPFTMMLMAGPLIALYLLSIGVCYVAVNRKKAAMREQGIDPDMDE</sequence>
<feature type="transmembrane region" description="Helical" evidence="5">
    <location>
        <begin position="28"/>
        <end position="45"/>
    </location>
</feature>
<keyword evidence="2 5" id="KW-0812">Transmembrane</keyword>
<dbReference type="GO" id="GO:0043953">
    <property type="term" value="P:protein transport by the Tat complex"/>
    <property type="evidence" value="ECO:0007669"/>
    <property type="project" value="UniProtKB-UniRule"/>
</dbReference>
<keyword evidence="5" id="KW-0813">Transport</keyword>
<dbReference type="AlphaFoldDB" id="A0A2A4T8S1"/>
<keyword evidence="4 5" id="KW-0472">Membrane</keyword>
<evidence type="ECO:0000313" key="6">
    <source>
        <dbReference type="EMBL" id="PCI29525.1"/>
    </source>
</evidence>
<comment type="function">
    <text evidence="5">Part of the twin-arginine translocation (Tat) system that transports large folded proteins containing a characteristic twin-arginine motif in their signal peptide across membranes.</text>
</comment>
<evidence type="ECO:0000256" key="1">
    <source>
        <dbReference type="ARBA" id="ARBA00004141"/>
    </source>
</evidence>
<keyword evidence="5" id="KW-0811">Translocation</keyword>
<comment type="caution">
    <text evidence="6">The sequence shown here is derived from an EMBL/GenBank/DDBJ whole genome shotgun (WGS) entry which is preliminary data.</text>
</comment>
<keyword evidence="5" id="KW-0653">Protein transport</keyword>
<dbReference type="EMBL" id="NVSR01000013">
    <property type="protein sequence ID" value="PCI29525.1"/>
    <property type="molecule type" value="Genomic_DNA"/>
</dbReference>
<accession>A0A2A4T8S1</accession>
<dbReference type="PANTHER" id="PTHR30371">
    <property type="entry name" value="SEC-INDEPENDENT PROTEIN TRANSLOCASE PROTEIN TATC"/>
    <property type="match status" value="1"/>
</dbReference>
<feature type="transmembrane region" description="Helical" evidence="5">
    <location>
        <begin position="341"/>
        <end position="359"/>
    </location>
</feature>
<comment type="subcellular location">
    <subcellularLocation>
        <location evidence="5">Cell membrane</location>
        <topology evidence="5">Multi-pass membrane protein</topology>
    </subcellularLocation>
    <subcellularLocation>
        <location evidence="1">Membrane</location>
        <topology evidence="1">Multi-pass membrane protein</topology>
    </subcellularLocation>
</comment>
<feature type="transmembrane region" description="Helical" evidence="5">
    <location>
        <begin position="365"/>
        <end position="387"/>
    </location>
</feature>
<dbReference type="PANTHER" id="PTHR30371:SF0">
    <property type="entry name" value="SEC-INDEPENDENT PROTEIN TRANSLOCASE PROTEIN TATC, CHLOROPLASTIC-RELATED"/>
    <property type="match status" value="1"/>
</dbReference>
<evidence type="ECO:0000256" key="5">
    <source>
        <dbReference type="HAMAP-Rule" id="MF_00902"/>
    </source>
</evidence>
<dbReference type="InterPro" id="IPR002033">
    <property type="entry name" value="TatC"/>
</dbReference>
<keyword evidence="3 5" id="KW-1133">Transmembrane helix</keyword>
<dbReference type="GO" id="GO:0009977">
    <property type="term" value="F:proton motive force dependent protein transmembrane transporter activity"/>
    <property type="evidence" value="ECO:0007669"/>
    <property type="project" value="TreeGrafter"/>
</dbReference>
<organism evidence="6 7">
    <name type="scientific">SAR324 cluster bacterium</name>
    <dbReference type="NCBI Taxonomy" id="2024889"/>
    <lineage>
        <taxon>Bacteria</taxon>
        <taxon>Deltaproteobacteria</taxon>
        <taxon>SAR324 cluster</taxon>
    </lineage>
</organism>
<keyword evidence="5" id="KW-1003">Cell membrane</keyword>
<feature type="transmembrane region" description="Helical" evidence="5">
    <location>
        <begin position="307"/>
        <end position="329"/>
    </location>
</feature>
<evidence type="ECO:0000313" key="7">
    <source>
        <dbReference type="Proteomes" id="UP000218113"/>
    </source>
</evidence>
<protein>
    <recommendedName>
        <fullName evidence="5">Sec-independent protein translocase protein TatC</fullName>
    </recommendedName>
</protein>
<name>A0A2A4T8S1_9DELT</name>
<dbReference type="Proteomes" id="UP000218113">
    <property type="component" value="Unassembled WGS sequence"/>
</dbReference>
<proteinExistence type="inferred from homology"/>
<evidence type="ECO:0000256" key="4">
    <source>
        <dbReference type="ARBA" id="ARBA00023136"/>
    </source>
</evidence>
<comment type="subunit">
    <text evidence="5">Forms a complex with TatA.</text>
</comment>
<dbReference type="GO" id="GO:0033281">
    <property type="term" value="C:TAT protein transport complex"/>
    <property type="evidence" value="ECO:0007669"/>
    <property type="project" value="UniProtKB-UniRule"/>
</dbReference>
<feature type="transmembrane region" description="Helical" evidence="5">
    <location>
        <begin position="256"/>
        <end position="278"/>
    </location>
</feature>
<reference evidence="7" key="1">
    <citation type="submission" date="2017-08" db="EMBL/GenBank/DDBJ databases">
        <title>A dynamic microbial community with high functional redundancy inhabits the cold, oxic subseafloor aquifer.</title>
        <authorList>
            <person name="Tully B.J."/>
            <person name="Wheat C.G."/>
            <person name="Glazer B.T."/>
            <person name="Huber J.A."/>
        </authorList>
    </citation>
    <scope>NUCLEOTIDE SEQUENCE [LARGE SCALE GENOMIC DNA]</scope>
</reference>
<dbReference type="NCBIfam" id="TIGR00945">
    <property type="entry name" value="tatC"/>
    <property type="match status" value="1"/>
</dbReference>
<feature type="transmembrane region" description="Helical" evidence="5">
    <location>
        <begin position="223"/>
        <end position="244"/>
    </location>
</feature>
<comment type="similarity">
    <text evidence="5">Belongs to the TatC family.</text>
</comment>
<dbReference type="HAMAP" id="MF_00902">
    <property type="entry name" value="TatC"/>
    <property type="match status" value="1"/>
</dbReference>
<dbReference type="GO" id="GO:0065002">
    <property type="term" value="P:intracellular protein transmembrane transport"/>
    <property type="evidence" value="ECO:0007669"/>
    <property type="project" value="TreeGrafter"/>
</dbReference>
<gene>
    <name evidence="5 6" type="primary">tatC</name>
    <name evidence="6" type="ORF">COB67_03985</name>
</gene>
<dbReference type="Pfam" id="PF00902">
    <property type="entry name" value="TatC"/>
    <property type="match status" value="1"/>
</dbReference>
<evidence type="ECO:0000256" key="3">
    <source>
        <dbReference type="ARBA" id="ARBA00022989"/>
    </source>
</evidence>
<evidence type="ECO:0000256" key="2">
    <source>
        <dbReference type="ARBA" id="ARBA00022692"/>
    </source>
</evidence>